<sequence length="204" mass="22768">LCKSNTLIVFPERLLVYHAGTGRTVFLGALKVTTIFIATFFCAVLGPTYFYAENEPPWVSITVILSGIIPMISVIYITSPFVTYIHLRLPPFVRNSPELLKRFTKTLPRDAQIDVTTMNVLGKPRVARMKIQDLAAANERFGLVNYVRDTRAIDGRRRWWMGRAVRQFGVHGGKGSVVGGEAWKDVQAAIAKRGEKGVRVNTSS</sequence>
<evidence type="ECO:0000256" key="1">
    <source>
        <dbReference type="SAM" id="Phobius"/>
    </source>
</evidence>
<evidence type="ECO:0000313" key="2">
    <source>
        <dbReference type="EMBL" id="TVY16655.1"/>
    </source>
</evidence>
<dbReference type="AlphaFoldDB" id="A0A8T9BAA5"/>
<protein>
    <submittedName>
        <fullName evidence="2">Uncharacterized protein</fullName>
    </submittedName>
</protein>
<dbReference type="Proteomes" id="UP000469559">
    <property type="component" value="Unassembled WGS sequence"/>
</dbReference>
<keyword evidence="1" id="KW-0472">Membrane</keyword>
<proteinExistence type="predicted"/>
<reference evidence="2 3" key="1">
    <citation type="submission" date="2018-05" db="EMBL/GenBank/DDBJ databases">
        <title>Whole genome sequencing for identification of molecular markers to develop diagnostic detection tools for the regulated plant pathogen Lachnellula willkommii.</title>
        <authorList>
            <person name="Giroux E."/>
            <person name="Bilodeau G."/>
        </authorList>
    </citation>
    <scope>NUCLEOTIDE SEQUENCE [LARGE SCALE GENOMIC DNA]</scope>
    <source>
        <strain evidence="2 3">CBS 203.66</strain>
    </source>
</reference>
<keyword evidence="1" id="KW-1133">Transmembrane helix</keyword>
<keyword evidence="1" id="KW-0812">Transmembrane</keyword>
<gene>
    <name evidence="2" type="ORF">LARI1_G006853</name>
</gene>
<evidence type="ECO:0000313" key="3">
    <source>
        <dbReference type="Proteomes" id="UP000469559"/>
    </source>
</evidence>
<dbReference type="EMBL" id="QGMF01000341">
    <property type="protein sequence ID" value="TVY16655.1"/>
    <property type="molecule type" value="Genomic_DNA"/>
</dbReference>
<keyword evidence="3" id="KW-1185">Reference proteome</keyword>
<feature type="transmembrane region" description="Helical" evidence="1">
    <location>
        <begin position="58"/>
        <end position="78"/>
    </location>
</feature>
<feature type="non-terminal residue" evidence="2">
    <location>
        <position position="1"/>
    </location>
</feature>
<dbReference type="OrthoDB" id="2386090at2759"/>
<name>A0A8T9BAA5_9HELO</name>
<comment type="caution">
    <text evidence="2">The sequence shown here is derived from an EMBL/GenBank/DDBJ whole genome shotgun (WGS) entry which is preliminary data.</text>
</comment>
<organism evidence="2 3">
    <name type="scientific">Lachnellula arida</name>
    <dbReference type="NCBI Taxonomy" id="1316785"/>
    <lineage>
        <taxon>Eukaryota</taxon>
        <taxon>Fungi</taxon>
        <taxon>Dikarya</taxon>
        <taxon>Ascomycota</taxon>
        <taxon>Pezizomycotina</taxon>
        <taxon>Leotiomycetes</taxon>
        <taxon>Helotiales</taxon>
        <taxon>Lachnaceae</taxon>
        <taxon>Lachnellula</taxon>
    </lineage>
</organism>
<feature type="transmembrane region" description="Helical" evidence="1">
    <location>
        <begin position="32"/>
        <end position="52"/>
    </location>
</feature>
<accession>A0A8T9BAA5</accession>